<protein>
    <submittedName>
        <fullName evidence="5">Transglycosylase SLT domain-containing protein</fullName>
    </submittedName>
</protein>
<dbReference type="Pfam" id="PF01464">
    <property type="entry name" value="SLT"/>
    <property type="match status" value="1"/>
</dbReference>
<evidence type="ECO:0000259" key="3">
    <source>
        <dbReference type="Pfam" id="PF01464"/>
    </source>
</evidence>
<dbReference type="InterPro" id="IPR000189">
    <property type="entry name" value="Transglyc_AS"/>
</dbReference>
<evidence type="ECO:0000259" key="4">
    <source>
        <dbReference type="Pfam" id="PF14718"/>
    </source>
</evidence>
<dbReference type="InterPro" id="IPR037061">
    <property type="entry name" value="Lytic_TGlycoase_superhlx_L_sf"/>
</dbReference>
<comment type="similarity">
    <text evidence="1">Belongs to the transglycosylase Slt family.</text>
</comment>
<dbReference type="RefSeq" id="WP_272181201.1">
    <property type="nucleotide sequence ID" value="NZ_JAQOMS010000002.1"/>
</dbReference>
<dbReference type="SUPFAM" id="SSF48435">
    <property type="entry name" value="Bacterial muramidases"/>
    <property type="match status" value="1"/>
</dbReference>
<dbReference type="InterPro" id="IPR012289">
    <property type="entry name" value="Lytic_TGlycosylase_superhlx_L"/>
</dbReference>
<reference evidence="5 6" key="1">
    <citation type="submission" date="2023-01" db="EMBL/GenBank/DDBJ databases">
        <title>Psychrosphaera sp. nov., isolated from marine algae.</title>
        <authorList>
            <person name="Bayburt H."/>
            <person name="Choi B.J."/>
            <person name="Kim J.M."/>
            <person name="Choi D.G."/>
            <person name="Jeon C.O."/>
        </authorList>
    </citation>
    <scope>NUCLEOTIDE SEQUENCE [LARGE SCALE GENOMIC DNA]</scope>
    <source>
        <strain evidence="5 6">G1-22</strain>
    </source>
</reference>
<evidence type="ECO:0000256" key="2">
    <source>
        <dbReference type="ARBA" id="ARBA00022729"/>
    </source>
</evidence>
<dbReference type="Gene3D" id="1.10.530.10">
    <property type="match status" value="1"/>
</dbReference>
<dbReference type="InterPro" id="IPR008258">
    <property type="entry name" value="Transglycosylase_SLT_dom_1"/>
</dbReference>
<dbReference type="PROSITE" id="PS00922">
    <property type="entry name" value="TRANSGLYCOSYLASE"/>
    <property type="match status" value="1"/>
</dbReference>
<name>A0ABT5FE76_9GAMM</name>
<dbReference type="CDD" id="cd13401">
    <property type="entry name" value="Slt70-like"/>
    <property type="match status" value="1"/>
</dbReference>
<dbReference type="PANTHER" id="PTHR37423:SF5">
    <property type="entry name" value="SOLUBLE LYTIC MUREIN TRANSGLYCOSYLASE"/>
    <property type="match status" value="1"/>
</dbReference>
<feature type="domain" description="Lytic transglycosylase superhelical linker" evidence="4">
    <location>
        <begin position="292"/>
        <end position="356"/>
    </location>
</feature>
<evidence type="ECO:0000313" key="6">
    <source>
        <dbReference type="Proteomes" id="UP001528411"/>
    </source>
</evidence>
<evidence type="ECO:0000313" key="5">
    <source>
        <dbReference type="EMBL" id="MDC2889861.1"/>
    </source>
</evidence>
<dbReference type="Gene3D" id="1.10.1240.20">
    <property type="entry name" value="Lytic transglycosylase, superhelical linker domain"/>
    <property type="match status" value="1"/>
</dbReference>
<accession>A0ABT5FE76</accession>
<dbReference type="Pfam" id="PF14718">
    <property type="entry name" value="SLT_L"/>
    <property type="match status" value="1"/>
</dbReference>
<dbReference type="Gene3D" id="1.25.20.10">
    <property type="entry name" value="Bacterial muramidases"/>
    <property type="match status" value="1"/>
</dbReference>
<comment type="caution">
    <text evidence="5">The sequence shown here is derived from an EMBL/GenBank/DDBJ whole genome shotgun (WGS) entry which is preliminary data.</text>
</comment>
<organism evidence="5 6">
    <name type="scientific">Psychrosphaera algicola</name>
    <dbReference type="NCBI Taxonomy" id="3023714"/>
    <lineage>
        <taxon>Bacteria</taxon>
        <taxon>Pseudomonadati</taxon>
        <taxon>Pseudomonadota</taxon>
        <taxon>Gammaproteobacteria</taxon>
        <taxon>Alteromonadales</taxon>
        <taxon>Pseudoalteromonadaceae</taxon>
        <taxon>Psychrosphaera</taxon>
    </lineage>
</organism>
<dbReference type="Proteomes" id="UP001528411">
    <property type="component" value="Unassembled WGS sequence"/>
</dbReference>
<sequence length="526" mass="60212">MFIENYQDVGDTKLACLNLSWLLENGESEKSIFSKVTPYWLSATSQPKVCDPLFESWKTAGYLTSEVALERLILAVKAKNWGLVPYLKKQLNKGDIHLASLWVDVVKQPSSIFDDNFFFLYNSAERDVFLYGVRRLVFSQPEKISEVWLEKAAKFNISPKLQQQHIRRLAISYAISQHKDGLEFLNRLPDESVDESVKQWRLASTIGNLDWQGTLNTITSLPEKMQKDLAVVYWKARALEGIGDIENALVTYHELAQSRNYYGFLAANRLGEPTRLRHEPLVVDQQDVIRFQQQPNLRRAFELFKLGRGNEARKEWNVLSRGLSDKDKLVVAKMAHDWGWYSRPIFTLAEVGHLNDVELRFPLPYKSLVFDMAKQNNVEPALLFAIARRESSFMADAYSSAGAAGLMQLKPSTASYVAKTKINRSQLFDPDKNVQLGSHYWSYLMERTNQNPILTAAAYNAGLRKVSSWLPEKEMPADAWIETIPYKETRNYVKAVVAYSKVYEKLLSQDNSTFGEITDIRILPAL</sequence>
<dbReference type="EMBL" id="JAQOMS010000002">
    <property type="protein sequence ID" value="MDC2889861.1"/>
    <property type="molecule type" value="Genomic_DNA"/>
</dbReference>
<keyword evidence="2" id="KW-0732">Signal</keyword>
<feature type="domain" description="Transglycosylase SLT" evidence="3">
    <location>
        <begin position="369"/>
        <end position="473"/>
    </location>
</feature>
<evidence type="ECO:0000256" key="1">
    <source>
        <dbReference type="ARBA" id="ARBA00007734"/>
    </source>
</evidence>
<dbReference type="SUPFAM" id="SSF53955">
    <property type="entry name" value="Lysozyme-like"/>
    <property type="match status" value="1"/>
</dbReference>
<dbReference type="InterPro" id="IPR008939">
    <property type="entry name" value="Lytic_TGlycosylase_superhlx_U"/>
</dbReference>
<gene>
    <name evidence="5" type="ORF">PN838_15155</name>
</gene>
<dbReference type="PANTHER" id="PTHR37423">
    <property type="entry name" value="SOLUBLE LYTIC MUREIN TRANSGLYCOSYLASE-RELATED"/>
    <property type="match status" value="1"/>
</dbReference>
<proteinExistence type="inferred from homology"/>
<dbReference type="InterPro" id="IPR023346">
    <property type="entry name" value="Lysozyme-like_dom_sf"/>
</dbReference>
<keyword evidence="6" id="KW-1185">Reference proteome</keyword>